<dbReference type="InterPro" id="IPR018579">
    <property type="entry name" value="Restrct_endonuc_II_LlaJI"/>
</dbReference>
<organism evidence="1 2">
    <name type="scientific">Bacillus cereus (strain ATCC 14579 / DSM 31 / CCUG 7414 / JCM 2152 / NBRC 15305 / NCIMB 9373 / NCTC 2599 / NRRL B-3711)</name>
    <dbReference type="NCBI Taxonomy" id="226900"/>
    <lineage>
        <taxon>Bacteria</taxon>
        <taxon>Bacillati</taxon>
        <taxon>Bacillota</taxon>
        <taxon>Bacilli</taxon>
        <taxon>Bacillales</taxon>
        <taxon>Bacillaceae</taxon>
        <taxon>Bacillus</taxon>
        <taxon>Bacillus cereus group</taxon>
    </lineage>
</organism>
<dbReference type="RefSeq" id="WP_001059984.1">
    <property type="nucleotide sequence ID" value="NC_004722.1"/>
</dbReference>
<name>Q81H81_BACCR</name>
<dbReference type="GO" id="GO:0009036">
    <property type="term" value="F:type II site-specific deoxyribonuclease activity"/>
    <property type="evidence" value="ECO:0007669"/>
    <property type="project" value="UniProtKB-EC"/>
</dbReference>
<reference evidence="1 2" key="1">
    <citation type="journal article" date="2003" name="Nature">
        <title>Genome sequence of Bacillus cereus and comparative analysis with Bacillus anthracis.</title>
        <authorList>
            <person name="Ivanova N."/>
            <person name="Sorokin A."/>
            <person name="Anderson I."/>
            <person name="Galleron N."/>
            <person name="Candelon B."/>
            <person name="Kapatral V."/>
            <person name="Bhattacharyya A."/>
            <person name="Reznik G."/>
            <person name="Mikhailova N."/>
            <person name="Lapidus A."/>
            <person name="Chu L."/>
            <person name="Mazur M."/>
            <person name="Goltsman E."/>
            <person name="Larsen N."/>
            <person name="D'Souza M."/>
            <person name="Walunas T."/>
            <person name="Grechkin Y."/>
            <person name="Pusch G."/>
            <person name="Haselkorn R."/>
            <person name="Fonstein M."/>
            <person name="Ehrlich S.D."/>
            <person name="Overbeek R."/>
            <person name="Kyrpides N."/>
        </authorList>
    </citation>
    <scope>NUCLEOTIDE SEQUENCE [LARGE SCALE GENOMIC DNA]</scope>
    <source>
        <strain evidence="2">ATCC 14579 / DSM 31 / CCUG 7414 / JCM 2152 / NBRC 15305 / NCIMB 9373 / NCTC 2599 / NRRL B-3711</strain>
    </source>
</reference>
<dbReference type="AlphaFoldDB" id="Q81H81"/>
<dbReference type="KEGG" id="bce:BC0940"/>
<dbReference type="EMBL" id="AE016877">
    <property type="protein sequence ID" value="AAP07927.1"/>
    <property type="molecule type" value="Genomic_DNA"/>
</dbReference>
<protein>
    <submittedName>
        <fullName evidence="1">Type II restriction-modification system restriction subunit</fullName>
        <ecNumber evidence="1">3.1.21.4</ecNumber>
    </submittedName>
</protein>
<dbReference type="EC" id="3.1.21.4" evidence="1"/>
<dbReference type="Pfam" id="PF09563">
    <property type="entry name" value="RE_LlaJI"/>
    <property type="match status" value="1"/>
</dbReference>
<sequence length="444" mass="52816">MNNISLKPKYLFEGKRYSTIYIEEHIDKEFVEKLKANRICREEKNQLIFCFVGLIVYKNKYLFVFPKYIDYATEDEILSKKMKLICQLLNKYGIFNSTYDNTDFLINNIEDKFISTFAISRFLLEDYLRNGYYSKKITDVGINEDGEIIWEKTVSEINPYYVKGVPYYLDTFNTRQLDDETNIIIHIHKWAISYCTEAFAYLQGIDNLDFERMNVDLAEIGEVEYLVNVLERELQITFLDEKMILLKALIALIKKRTHSKLTELDIYGTREFEYIWEKVCGYVFDNEISQYENFLEKPKWTDFNAMQLITKKTFRPDIIKTYIDIQRYFLILDAKYYNIRFKEGDLKGNPGVNDIAKQLLYEQALSAYTKGSITRNMFLFPYDKDELFDVFGNANLDFMKMDPVILVFLSADKIYKSYLNEDVFTLDEYRQLEAKILKSKCLIM</sequence>
<dbReference type="Proteomes" id="UP000001417">
    <property type="component" value="Chromosome"/>
</dbReference>
<evidence type="ECO:0000313" key="2">
    <source>
        <dbReference type="Proteomes" id="UP000001417"/>
    </source>
</evidence>
<keyword evidence="1" id="KW-0378">Hydrolase</keyword>
<evidence type="ECO:0000313" key="1">
    <source>
        <dbReference type="EMBL" id="AAP07927.1"/>
    </source>
</evidence>
<dbReference type="OrthoDB" id="9811025at2"/>
<keyword evidence="2" id="KW-1185">Reference proteome</keyword>
<dbReference type="PATRIC" id="fig|226900.8.peg.889"/>
<dbReference type="HOGENOM" id="CLU_027411_1_0_9"/>
<gene>
    <name evidence="1" type="ordered locus">BC_0940</name>
</gene>
<accession>Q81H81</accession>
<proteinExistence type="predicted"/>
<dbReference type="GeneID" id="99617139"/>